<dbReference type="PANTHER" id="PTHR30007:SF1">
    <property type="entry name" value="BLR1914 PROTEIN"/>
    <property type="match status" value="1"/>
</dbReference>
<accession>A0A1C3E909</accession>
<dbReference type="PANTHER" id="PTHR30007">
    <property type="entry name" value="PHP DOMAIN PROTEIN"/>
    <property type="match status" value="1"/>
</dbReference>
<dbReference type="GO" id="GO:0004803">
    <property type="term" value="F:transposase activity"/>
    <property type="evidence" value="ECO:0007669"/>
    <property type="project" value="InterPro"/>
</dbReference>
<organism evidence="2 3">
    <name type="scientific">Planctopirus hydrillae</name>
    <dbReference type="NCBI Taxonomy" id="1841610"/>
    <lineage>
        <taxon>Bacteria</taxon>
        <taxon>Pseudomonadati</taxon>
        <taxon>Planctomycetota</taxon>
        <taxon>Planctomycetia</taxon>
        <taxon>Planctomycetales</taxon>
        <taxon>Planctomycetaceae</taxon>
        <taxon>Planctopirus</taxon>
    </lineage>
</organism>
<evidence type="ECO:0000313" key="2">
    <source>
        <dbReference type="EMBL" id="ODA29722.1"/>
    </source>
</evidence>
<reference evidence="2 3" key="1">
    <citation type="submission" date="2016-05" db="EMBL/GenBank/DDBJ databases">
        <title>Genomic and physiological characterization of Planctopirus sp. isolated from fresh water lake.</title>
        <authorList>
            <person name="Subhash Y."/>
            <person name="Ramana C."/>
        </authorList>
    </citation>
    <scope>NUCLEOTIDE SEQUENCE [LARGE SCALE GENOMIC DNA]</scope>
    <source>
        <strain evidence="2 3">JC280</strain>
    </source>
</reference>
<dbReference type="RefSeq" id="WP_068849269.1">
    <property type="nucleotide sequence ID" value="NZ_LYDR01000124.1"/>
</dbReference>
<dbReference type="GO" id="GO:0006313">
    <property type="term" value="P:DNA transposition"/>
    <property type="evidence" value="ECO:0007669"/>
    <property type="project" value="InterPro"/>
</dbReference>
<dbReference type="Proteomes" id="UP000094828">
    <property type="component" value="Unassembled WGS sequence"/>
</dbReference>
<evidence type="ECO:0000259" key="1">
    <source>
        <dbReference type="Pfam" id="PF01609"/>
    </source>
</evidence>
<dbReference type="Pfam" id="PF01609">
    <property type="entry name" value="DDE_Tnp_1"/>
    <property type="match status" value="1"/>
</dbReference>
<dbReference type="GO" id="GO:0003677">
    <property type="term" value="F:DNA binding"/>
    <property type="evidence" value="ECO:0007669"/>
    <property type="project" value="InterPro"/>
</dbReference>
<dbReference type="NCBIfam" id="NF033580">
    <property type="entry name" value="transpos_IS5_3"/>
    <property type="match status" value="1"/>
</dbReference>
<gene>
    <name evidence="2" type="ORF">A6X21_07475</name>
</gene>
<protein>
    <recommendedName>
        <fullName evidence="1">Transposase IS4-like domain-containing protein</fullName>
    </recommendedName>
</protein>
<proteinExistence type="predicted"/>
<dbReference type="AlphaFoldDB" id="A0A1C3E909"/>
<name>A0A1C3E909_9PLAN</name>
<keyword evidence="3" id="KW-1185">Reference proteome</keyword>
<dbReference type="STRING" id="1841610.A6X21_07475"/>
<dbReference type="EMBL" id="LYDR01000124">
    <property type="protein sequence ID" value="ODA29722.1"/>
    <property type="molecule type" value="Genomic_DNA"/>
</dbReference>
<evidence type="ECO:0000313" key="3">
    <source>
        <dbReference type="Proteomes" id="UP000094828"/>
    </source>
</evidence>
<feature type="domain" description="Transposase IS4-like" evidence="1">
    <location>
        <begin position="2"/>
        <end position="118"/>
    </location>
</feature>
<comment type="caution">
    <text evidence="2">The sequence shown here is derived from an EMBL/GenBank/DDBJ whole genome shotgun (WGS) entry which is preliminary data.</text>
</comment>
<dbReference type="InterPro" id="IPR002559">
    <property type="entry name" value="Transposase_11"/>
</dbReference>
<sequence>MTTKVHAAVDGRGRLLKLILTRGQSGDAPVGEKLLEGLCANHVLADAAYDSDAIRLRVKRMWAQACIKPKGNRKVKKRCVKERYRHRNVIERFFGALKRFRRIATRYEKKSANFAGFLWFASLFTKHF</sequence>